<name>A0ABR3K9D4_TRISP</name>
<comment type="caution">
    <text evidence="2">The sequence shown here is derived from an EMBL/GenBank/DDBJ whole genome shotgun (WGS) entry which is preliminary data.</text>
</comment>
<evidence type="ECO:0000313" key="2">
    <source>
        <dbReference type="EMBL" id="KAL1232568.1"/>
    </source>
</evidence>
<feature type="signal peptide" evidence="1">
    <location>
        <begin position="1"/>
        <end position="22"/>
    </location>
</feature>
<keyword evidence="1" id="KW-0732">Signal</keyword>
<dbReference type="Proteomes" id="UP001558632">
    <property type="component" value="Unassembled WGS sequence"/>
</dbReference>
<evidence type="ECO:0000256" key="1">
    <source>
        <dbReference type="SAM" id="SignalP"/>
    </source>
</evidence>
<reference evidence="2 3" key="1">
    <citation type="submission" date="2024-07" db="EMBL/GenBank/DDBJ databases">
        <title>Enhanced genomic and transcriptomic resources for Trichinella pseudospiralis and T. spiralis underpin the discovery of pronounced molecular differences between stages and species.</title>
        <authorList>
            <person name="Pasi K.K."/>
            <person name="La Rosa G."/>
            <person name="Gomez-Morales M.A."/>
            <person name="Tosini F."/>
            <person name="Sumanam S."/>
            <person name="Young N.D."/>
            <person name="Chang B.C."/>
            <person name="Robin G.B."/>
        </authorList>
    </citation>
    <scope>NUCLEOTIDE SEQUENCE [LARGE SCALE GENOMIC DNA]</scope>
    <source>
        <strain evidence="2">ISS534</strain>
    </source>
</reference>
<feature type="chain" id="PRO_5047443632" evidence="1">
    <location>
        <begin position="23"/>
        <end position="66"/>
    </location>
</feature>
<accession>A0ABR3K9D4</accession>
<evidence type="ECO:0000313" key="3">
    <source>
        <dbReference type="Proteomes" id="UP001558632"/>
    </source>
</evidence>
<gene>
    <name evidence="2" type="ORF">TSPI_01722</name>
</gene>
<protein>
    <submittedName>
        <fullName evidence="2">Chromosomal replication initiator protein DnaA</fullName>
    </submittedName>
</protein>
<sequence>MVWTVYARRIMVLPIHFLGSLGMDNTFPQTAEYLGHSSVTDIISQVGDQFLWVTPTLCQTSDGIRS</sequence>
<keyword evidence="3" id="KW-1185">Reference proteome</keyword>
<dbReference type="EMBL" id="JBEUSY010000451">
    <property type="protein sequence ID" value="KAL1232568.1"/>
    <property type="molecule type" value="Genomic_DNA"/>
</dbReference>
<organism evidence="2 3">
    <name type="scientific">Trichinella spiralis</name>
    <name type="common">Trichina worm</name>
    <dbReference type="NCBI Taxonomy" id="6334"/>
    <lineage>
        <taxon>Eukaryota</taxon>
        <taxon>Metazoa</taxon>
        <taxon>Ecdysozoa</taxon>
        <taxon>Nematoda</taxon>
        <taxon>Enoplea</taxon>
        <taxon>Dorylaimia</taxon>
        <taxon>Trichinellida</taxon>
        <taxon>Trichinellidae</taxon>
        <taxon>Trichinella</taxon>
    </lineage>
</organism>
<proteinExistence type="predicted"/>